<sequence>MSTRSASPFSVLRAIDEETQNRFFGGGLNGRCSRCHDLGIHSVSSRWKSVDGERNRLAPTYDGSMDSDIATIMKRLIRDKDYPLVDICWCCNFVDLWGHGLGLCQPAFKRRTVTRFGVADPLDLAESNTSGREASGVTMLNVPTHPFPVARRAGLRPDYQRIRNWLKICSSSHTACRPEWSESLRKIRVIDVKHRSIVYLPLDSSYLALSYVWGSSNQPSFPVGSVNLPFRLLRKLPKTIEDAVRVTRRLGFAYLWVDSVCIDQSNPEDKASQIGIMDRIYRGAHATIIALGSSSADTGLHRVRYRRAQERQMPVYHEGSIRYLSFLPTLREELDQSTWMKRGWTYQEGILSQRCIFFGRNQVFFTCNTMSTSEDGSESDDRSGRPRKYNPRLIETYYEPRGLINPFKVSGARQGMEQSTAFNSMIREYADRKFTNEGDALDAVAGVFGLLKETILPKGFLFGLPLDLFRSALLWTQTSTGFLRRRAIDKFPSWSWASWHLESPISIKNAVVDHCSRTQPPLLIRHLGKWIDCGSKDASTLRQRKRDVKMMGRLQALYQSTNKSPSEEDDTTLPEVHQGFLYVEGILLRLPYSQIRLPSGASNKYQEPFLQFGYPSPDINRRDQSFSMSQEALLKPIDNNEKYDFLFISAIPIVEIRLVWLQLLVLKWTNGIAQRIGVAKILFTEDELVKLWPVCDARHRVFGSGDCSEEQGETFLNPVRAFLLV</sequence>
<dbReference type="PANTHER" id="PTHR33112">
    <property type="entry name" value="DOMAIN PROTEIN, PUTATIVE-RELATED"/>
    <property type="match status" value="1"/>
</dbReference>
<accession>A0A9P4UAK6</accession>
<gene>
    <name evidence="2" type="ORF">P171DRAFT_432632</name>
</gene>
<feature type="domain" description="Heterokaryon incompatibility" evidence="1">
    <location>
        <begin position="206"/>
        <end position="348"/>
    </location>
</feature>
<evidence type="ECO:0000313" key="3">
    <source>
        <dbReference type="Proteomes" id="UP000799764"/>
    </source>
</evidence>
<evidence type="ECO:0000313" key="2">
    <source>
        <dbReference type="EMBL" id="KAF2443360.1"/>
    </source>
</evidence>
<dbReference type="EMBL" id="MU001502">
    <property type="protein sequence ID" value="KAF2443360.1"/>
    <property type="molecule type" value="Genomic_DNA"/>
</dbReference>
<comment type="caution">
    <text evidence="2">The sequence shown here is derived from an EMBL/GenBank/DDBJ whole genome shotgun (WGS) entry which is preliminary data.</text>
</comment>
<organism evidence="2 3">
    <name type="scientific">Karstenula rhodostoma CBS 690.94</name>
    <dbReference type="NCBI Taxonomy" id="1392251"/>
    <lineage>
        <taxon>Eukaryota</taxon>
        <taxon>Fungi</taxon>
        <taxon>Dikarya</taxon>
        <taxon>Ascomycota</taxon>
        <taxon>Pezizomycotina</taxon>
        <taxon>Dothideomycetes</taxon>
        <taxon>Pleosporomycetidae</taxon>
        <taxon>Pleosporales</taxon>
        <taxon>Massarineae</taxon>
        <taxon>Didymosphaeriaceae</taxon>
        <taxon>Karstenula</taxon>
    </lineage>
</organism>
<protein>
    <submittedName>
        <fullName evidence="2">HET-domain-containing protein</fullName>
    </submittedName>
</protein>
<dbReference type="Pfam" id="PF06985">
    <property type="entry name" value="HET"/>
    <property type="match status" value="1"/>
</dbReference>
<dbReference type="OrthoDB" id="5428863at2759"/>
<keyword evidence="3" id="KW-1185">Reference proteome</keyword>
<dbReference type="PANTHER" id="PTHR33112:SF16">
    <property type="entry name" value="HETEROKARYON INCOMPATIBILITY DOMAIN-CONTAINING PROTEIN"/>
    <property type="match status" value="1"/>
</dbReference>
<dbReference type="Proteomes" id="UP000799764">
    <property type="component" value="Unassembled WGS sequence"/>
</dbReference>
<evidence type="ECO:0000259" key="1">
    <source>
        <dbReference type="Pfam" id="PF06985"/>
    </source>
</evidence>
<reference evidence="2" key="1">
    <citation type="journal article" date="2020" name="Stud. Mycol.">
        <title>101 Dothideomycetes genomes: a test case for predicting lifestyles and emergence of pathogens.</title>
        <authorList>
            <person name="Haridas S."/>
            <person name="Albert R."/>
            <person name="Binder M."/>
            <person name="Bloem J."/>
            <person name="Labutti K."/>
            <person name="Salamov A."/>
            <person name="Andreopoulos B."/>
            <person name="Baker S."/>
            <person name="Barry K."/>
            <person name="Bills G."/>
            <person name="Bluhm B."/>
            <person name="Cannon C."/>
            <person name="Castanera R."/>
            <person name="Culley D."/>
            <person name="Daum C."/>
            <person name="Ezra D."/>
            <person name="Gonzalez J."/>
            <person name="Henrissat B."/>
            <person name="Kuo A."/>
            <person name="Liang C."/>
            <person name="Lipzen A."/>
            <person name="Lutzoni F."/>
            <person name="Magnuson J."/>
            <person name="Mondo S."/>
            <person name="Nolan M."/>
            <person name="Ohm R."/>
            <person name="Pangilinan J."/>
            <person name="Park H.-J."/>
            <person name="Ramirez L."/>
            <person name="Alfaro M."/>
            <person name="Sun H."/>
            <person name="Tritt A."/>
            <person name="Yoshinaga Y."/>
            <person name="Zwiers L.-H."/>
            <person name="Turgeon B."/>
            <person name="Goodwin S."/>
            <person name="Spatafora J."/>
            <person name="Crous P."/>
            <person name="Grigoriev I."/>
        </authorList>
    </citation>
    <scope>NUCLEOTIDE SEQUENCE</scope>
    <source>
        <strain evidence="2">CBS 690.94</strain>
    </source>
</reference>
<proteinExistence type="predicted"/>
<dbReference type="AlphaFoldDB" id="A0A9P4UAK6"/>
<name>A0A9P4UAK6_9PLEO</name>
<dbReference type="InterPro" id="IPR010730">
    <property type="entry name" value="HET"/>
</dbReference>